<name>A0A0J6YEX0_COCIT</name>
<protein>
    <submittedName>
        <fullName evidence="1">Uncharacterized protein</fullName>
    </submittedName>
</protein>
<dbReference type="EMBL" id="DS028095">
    <property type="protein sequence ID" value="KMP05564.1"/>
    <property type="molecule type" value="Genomic_DNA"/>
</dbReference>
<dbReference type="Proteomes" id="UP000054565">
    <property type="component" value="Unassembled WGS sequence"/>
</dbReference>
<accession>A0A0J6YEX0</accession>
<organism evidence="1 2">
    <name type="scientific">Coccidioides immitis RMSCC 2394</name>
    <dbReference type="NCBI Taxonomy" id="404692"/>
    <lineage>
        <taxon>Eukaryota</taxon>
        <taxon>Fungi</taxon>
        <taxon>Dikarya</taxon>
        <taxon>Ascomycota</taxon>
        <taxon>Pezizomycotina</taxon>
        <taxon>Eurotiomycetes</taxon>
        <taxon>Eurotiomycetidae</taxon>
        <taxon>Onygenales</taxon>
        <taxon>Onygenaceae</taxon>
        <taxon>Coccidioides</taxon>
    </lineage>
</organism>
<proteinExistence type="predicted"/>
<sequence length="58" mass="6679">MLQGTKGKEFDKKTIRNTCVMNEEDESKNLLLPQRSYRQTVGAPTTRMPWWAISPTGH</sequence>
<evidence type="ECO:0000313" key="1">
    <source>
        <dbReference type="EMBL" id="KMP05564.1"/>
    </source>
</evidence>
<gene>
    <name evidence="1" type="ORF">CIRG_05245</name>
</gene>
<evidence type="ECO:0000313" key="2">
    <source>
        <dbReference type="Proteomes" id="UP000054565"/>
    </source>
</evidence>
<dbReference type="AlphaFoldDB" id="A0A0J6YEX0"/>
<reference evidence="2" key="1">
    <citation type="journal article" date="2010" name="Genome Res.">
        <title>Population genomic sequencing of Coccidioides fungi reveals recent hybridization and transposon control.</title>
        <authorList>
            <person name="Neafsey D.E."/>
            <person name="Barker B.M."/>
            <person name="Sharpton T.J."/>
            <person name="Stajich J.E."/>
            <person name="Park D.J."/>
            <person name="Whiston E."/>
            <person name="Hung C.-Y."/>
            <person name="McMahan C."/>
            <person name="White J."/>
            <person name="Sykes S."/>
            <person name="Heiman D."/>
            <person name="Young S."/>
            <person name="Zeng Q."/>
            <person name="Abouelleil A."/>
            <person name="Aftuck L."/>
            <person name="Bessette D."/>
            <person name="Brown A."/>
            <person name="FitzGerald M."/>
            <person name="Lui A."/>
            <person name="Macdonald J.P."/>
            <person name="Priest M."/>
            <person name="Orbach M.J."/>
            <person name="Galgiani J.N."/>
            <person name="Kirkland T.N."/>
            <person name="Cole G.T."/>
            <person name="Birren B.W."/>
            <person name="Henn M.R."/>
            <person name="Taylor J.W."/>
            <person name="Rounsley S.D."/>
        </authorList>
    </citation>
    <scope>NUCLEOTIDE SEQUENCE [LARGE SCALE GENOMIC DNA]</scope>
    <source>
        <strain evidence="2">RMSCC 2394</strain>
    </source>
</reference>